<evidence type="ECO:0000256" key="3">
    <source>
        <dbReference type="ARBA" id="ARBA00022475"/>
    </source>
</evidence>
<comment type="subcellular location">
    <subcellularLocation>
        <location evidence="1 7">Cell membrane</location>
        <topology evidence="1 7">Multi-pass membrane protein</topology>
    </subcellularLocation>
</comment>
<name>A0A918C4C9_9DEIO</name>
<dbReference type="RefSeq" id="WP_189089420.1">
    <property type="nucleotide sequence ID" value="NZ_BMQL01000007.1"/>
</dbReference>
<feature type="transmembrane region" description="Helical" evidence="7">
    <location>
        <begin position="192"/>
        <end position="209"/>
    </location>
</feature>
<dbReference type="InterPro" id="IPR035906">
    <property type="entry name" value="MetI-like_sf"/>
</dbReference>
<accession>A0A918C4C9</accession>
<dbReference type="PANTHER" id="PTHR43386:SF1">
    <property type="entry name" value="D,D-DIPEPTIDE TRANSPORT SYSTEM PERMEASE PROTEIN DDPC-RELATED"/>
    <property type="match status" value="1"/>
</dbReference>
<feature type="transmembrane region" description="Helical" evidence="7">
    <location>
        <begin position="295"/>
        <end position="316"/>
    </location>
</feature>
<dbReference type="PANTHER" id="PTHR43386">
    <property type="entry name" value="OLIGOPEPTIDE TRANSPORT SYSTEM PERMEASE PROTEIN APPC"/>
    <property type="match status" value="1"/>
</dbReference>
<dbReference type="Pfam" id="PF12911">
    <property type="entry name" value="OppC_N"/>
    <property type="match status" value="1"/>
</dbReference>
<dbReference type="InterPro" id="IPR050366">
    <property type="entry name" value="BP-dependent_transpt_permease"/>
</dbReference>
<dbReference type="PROSITE" id="PS50928">
    <property type="entry name" value="ABC_TM1"/>
    <property type="match status" value="1"/>
</dbReference>
<keyword evidence="10" id="KW-1185">Reference proteome</keyword>
<comment type="similarity">
    <text evidence="7">Belongs to the binding-protein-dependent transport system permease family.</text>
</comment>
<proteinExistence type="inferred from homology"/>
<dbReference type="Pfam" id="PF00528">
    <property type="entry name" value="BPD_transp_1"/>
    <property type="match status" value="1"/>
</dbReference>
<protein>
    <submittedName>
        <fullName evidence="9">Peptide ABC transporter permease</fullName>
    </submittedName>
</protein>
<keyword evidence="3" id="KW-1003">Cell membrane</keyword>
<dbReference type="AlphaFoldDB" id="A0A918C4C9"/>
<feature type="transmembrane region" description="Helical" evidence="7">
    <location>
        <begin position="31"/>
        <end position="53"/>
    </location>
</feature>
<evidence type="ECO:0000313" key="9">
    <source>
        <dbReference type="EMBL" id="GGR05073.1"/>
    </source>
</evidence>
<feature type="transmembrane region" description="Helical" evidence="7">
    <location>
        <begin position="253"/>
        <end position="275"/>
    </location>
</feature>
<evidence type="ECO:0000256" key="2">
    <source>
        <dbReference type="ARBA" id="ARBA00022448"/>
    </source>
</evidence>
<comment type="caution">
    <text evidence="9">The sequence shown here is derived from an EMBL/GenBank/DDBJ whole genome shotgun (WGS) entry which is preliminary data.</text>
</comment>
<feature type="transmembrane region" description="Helical" evidence="7">
    <location>
        <begin position="133"/>
        <end position="154"/>
    </location>
</feature>
<evidence type="ECO:0000256" key="5">
    <source>
        <dbReference type="ARBA" id="ARBA00022989"/>
    </source>
</evidence>
<evidence type="ECO:0000256" key="1">
    <source>
        <dbReference type="ARBA" id="ARBA00004651"/>
    </source>
</evidence>
<dbReference type="SUPFAM" id="SSF161098">
    <property type="entry name" value="MetI-like"/>
    <property type="match status" value="1"/>
</dbReference>
<dbReference type="InterPro" id="IPR000515">
    <property type="entry name" value="MetI-like"/>
</dbReference>
<dbReference type="EMBL" id="BMQL01000007">
    <property type="protein sequence ID" value="GGR05073.1"/>
    <property type="molecule type" value="Genomic_DNA"/>
</dbReference>
<sequence>MTTTVPVTRERSRFQEFWRSRPVIKLKRNKLAIVGLIITFLFILTAVFAPLIARPSGDCLRDLNMTSANQVYNPLGAPFWKAIFVPPQSCYQITRLSFSPIPQPPSPAAVLGTSNGYDLFYGLVWGTRTMLRLGVLIVGITLITGIILGAISGYYGGWIDNVIQRFIDVLFAFPPLILTVVLITILRPSIGSLVLSFTLTGWASYARLIRGDILRTRKLEYIDGARSLGANDWRIISKHVVPNSIASLLTQSILDLGTIPLSIAALSFIGIGLPVGYTDWGQIMNFARSWLDGPYWYVTVFPAAFIILFSLGWNLFGDAVRDAFDPRTR</sequence>
<dbReference type="Gene3D" id="1.10.3720.10">
    <property type="entry name" value="MetI-like"/>
    <property type="match status" value="1"/>
</dbReference>
<evidence type="ECO:0000259" key="8">
    <source>
        <dbReference type="PROSITE" id="PS50928"/>
    </source>
</evidence>
<organism evidence="9 10">
    <name type="scientific">Deinococcus ruber</name>
    <dbReference type="NCBI Taxonomy" id="1848197"/>
    <lineage>
        <taxon>Bacteria</taxon>
        <taxon>Thermotogati</taxon>
        <taxon>Deinococcota</taxon>
        <taxon>Deinococci</taxon>
        <taxon>Deinococcales</taxon>
        <taxon>Deinococcaceae</taxon>
        <taxon>Deinococcus</taxon>
    </lineage>
</organism>
<evidence type="ECO:0000256" key="4">
    <source>
        <dbReference type="ARBA" id="ARBA00022692"/>
    </source>
</evidence>
<dbReference type="Proteomes" id="UP000603865">
    <property type="component" value="Unassembled WGS sequence"/>
</dbReference>
<reference evidence="9" key="1">
    <citation type="journal article" date="2014" name="Int. J. Syst. Evol. Microbiol.">
        <title>Complete genome sequence of Corynebacterium casei LMG S-19264T (=DSM 44701T), isolated from a smear-ripened cheese.</title>
        <authorList>
            <consortium name="US DOE Joint Genome Institute (JGI-PGF)"/>
            <person name="Walter F."/>
            <person name="Albersmeier A."/>
            <person name="Kalinowski J."/>
            <person name="Ruckert C."/>
        </authorList>
    </citation>
    <scope>NUCLEOTIDE SEQUENCE</scope>
    <source>
        <strain evidence="9">JCM 31311</strain>
    </source>
</reference>
<evidence type="ECO:0000313" key="10">
    <source>
        <dbReference type="Proteomes" id="UP000603865"/>
    </source>
</evidence>
<dbReference type="GO" id="GO:0005886">
    <property type="term" value="C:plasma membrane"/>
    <property type="evidence" value="ECO:0007669"/>
    <property type="project" value="UniProtKB-SubCell"/>
</dbReference>
<keyword evidence="5 7" id="KW-1133">Transmembrane helix</keyword>
<dbReference type="InterPro" id="IPR025966">
    <property type="entry name" value="OppC_N"/>
</dbReference>
<keyword evidence="4 7" id="KW-0812">Transmembrane</keyword>
<evidence type="ECO:0000256" key="7">
    <source>
        <dbReference type="RuleBase" id="RU363032"/>
    </source>
</evidence>
<dbReference type="CDD" id="cd06261">
    <property type="entry name" value="TM_PBP2"/>
    <property type="match status" value="1"/>
</dbReference>
<feature type="domain" description="ABC transmembrane type-1" evidence="8">
    <location>
        <begin position="127"/>
        <end position="317"/>
    </location>
</feature>
<feature type="transmembrane region" description="Helical" evidence="7">
    <location>
        <begin position="166"/>
        <end position="186"/>
    </location>
</feature>
<reference evidence="9" key="2">
    <citation type="submission" date="2020-09" db="EMBL/GenBank/DDBJ databases">
        <authorList>
            <person name="Sun Q."/>
            <person name="Ohkuma M."/>
        </authorList>
    </citation>
    <scope>NUCLEOTIDE SEQUENCE</scope>
    <source>
        <strain evidence="9">JCM 31311</strain>
    </source>
</reference>
<evidence type="ECO:0000256" key="6">
    <source>
        <dbReference type="ARBA" id="ARBA00023136"/>
    </source>
</evidence>
<keyword evidence="6 7" id="KW-0472">Membrane</keyword>
<dbReference type="GO" id="GO:0055085">
    <property type="term" value="P:transmembrane transport"/>
    <property type="evidence" value="ECO:0007669"/>
    <property type="project" value="InterPro"/>
</dbReference>
<keyword evidence="2 7" id="KW-0813">Transport</keyword>
<gene>
    <name evidence="9" type="ORF">GCM10008957_17470</name>
</gene>